<evidence type="ECO:0000313" key="1">
    <source>
        <dbReference type="EMBL" id="EMA47626.1"/>
    </source>
</evidence>
<dbReference type="EMBL" id="AOMD01000003">
    <property type="protein sequence ID" value="EMA47626.1"/>
    <property type="molecule type" value="Genomic_DNA"/>
</dbReference>
<keyword evidence="2" id="KW-1185">Reference proteome</keyword>
<name>M0MPR2_9EURY</name>
<reference evidence="1 2" key="1">
    <citation type="journal article" date="2014" name="PLoS Genet.">
        <title>Phylogenetically driven sequencing of extremely halophilic archaea reveals strategies for static and dynamic osmo-response.</title>
        <authorList>
            <person name="Becker E.A."/>
            <person name="Seitzer P.M."/>
            <person name="Tritt A."/>
            <person name="Larsen D."/>
            <person name="Krusor M."/>
            <person name="Yao A.I."/>
            <person name="Wu D."/>
            <person name="Madern D."/>
            <person name="Eisen J.A."/>
            <person name="Darling A.E."/>
            <person name="Facciotti M.T."/>
        </authorList>
    </citation>
    <scope>NUCLEOTIDE SEQUENCE [LARGE SCALE GENOMIC DNA]</scope>
    <source>
        <strain evidence="1 2">DSM 5350</strain>
    </source>
</reference>
<protein>
    <submittedName>
        <fullName evidence="1">Uncharacterized protein</fullName>
    </submittedName>
</protein>
<organism evidence="1 2">
    <name type="scientific">Halococcus saccharolyticus DSM 5350</name>
    <dbReference type="NCBI Taxonomy" id="1227455"/>
    <lineage>
        <taxon>Archaea</taxon>
        <taxon>Methanobacteriati</taxon>
        <taxon>Methanobacteriota</taxon>
        <taxon>Stenosarchaea group</taxon>
        <taxon>Halobacteria</taxon>
        <taxon>Halobacteriales</taxon>
        <taxon>Halococcaceae</taxon>
        <taxon>Halococcus</taxon>
    </lineage>
</organism>
<dbReference type="InParanoid" id="M0MPR2"/>
<evidence type="ECO:0000313" key="2">
    <source>
        <dbReference type="Proteomes" id="UP000011669"/>
    </source>
</evidence>
<dbReference type="Proteomes" id="UP000011669">
    <property type="component" value="Unassembled WGS sequence"/>
</dbReference>
<gene>
    <name evidence="1" type="ORF">C449_01147</name>
</gene>
<dbReference type="PATRIC" id="fig|1227455.4.peg.238"/>
<dbReference type="RefSeq" id="WP_006076036.1">
    <property type="nucleotide sequence ID" value="NZ_AOMD01000003.1"/>
</dbReference>
<proteinExistence type="predicted"/>
<dbReference type="Pfam" id="PF24286">
    <property type="entry name" value="DUF7474"/>
    <property type="match status" value="1"/>
</dbReference>
<dbReference type="InterPro" id="IPR055897">
    <property type="entry name" value="DUF7474"/>
</dbReference>
<dbReference type="OrthoDB" id="296096at2157"/>
<accession>M0MPR2</accession>
<dbReference type="STRING" id="1227455.C449_01147"/>
<dbReference type="AlphaFoldDB" id="M0MPR2"/>
<comment type="caution">
    <text evidence="1">The sequence shown here is derived from an EMBL/GenBank/DDBJ whole genome shotgun (WGS) entry which is preliminary data.</text>
</comment>
<sequence>MAYGYKCPQCRTENAAHSPGCKFASLADGKIEEAHVDIISSLAMSRHSEDELKDEAPNNWLAIHDAVLDLYLSEGRITHEMRENEDKPDEEVLRLLTPDEYRAQLSPTHENIKVVWENGPVDGVKDVSVTAIVSWHEMKDFSWEETRQRTIDWLRDTGAWGRGSWEESSPAEVVDAKKHVHDRGYGWANAASEAAGSIKNQMGATA</sequence>